<name>A0ABV1HK12_9FIRM</name>
<organism evidence="3 4">
    <name type="scientific">Ventrimonas faecis</name>
    <dbReference type="NCBI Taxonomy" id="3133170"/>
    <lineage>
        <taxon>Bacteria</taxon>
        <taxon>Bacillati</taxon>
        <taxon>Bacillota</taxon>
        <taxon>Clostridia</taxon>
        <taxon>Lachnospirales</taxon>
        <taxon>Lachnospiraceae</taxon>
        <taxon>Ventrimonas</taxon>
    </lineage>
</organism>
<evidence type="ECO:0000259" key="2">
    <source>
        <dbReference type="Pfam" id="PF01757"/>
    </source>
</evidence>
<feature type="transmembrane region" description="Helical" evidence="1">
    <location>
        <begin position="285"/>
        <end position="303"/>
    </location>
</feature>
<dbReference type="GO" id="GO:0016746">
    <property type="term" value="F:acyltransferase activity"/>
    <property type="evidence" value="ECO:0007669"/>
    <property type="project" value="UniProtKB-KW"/>
</dbReference>
<sequence>MSTNRRSDIDIAKGFALFLVVLGHVVTMHHTIFRWIYAFHMPAFFFLSGMTFRPEKYSSCLDYIKKRGRTLVLPYFFITMTALAICTIRPYYHLAIDEYGWKHILKWIFYYGQPQQIYVGQLWFLPALFFAGLYALIWLRIFDKKSITVRCYALVALILAGTYIRLADPLIPVMNRLPWKVDSALCAAVFLIAGYYANRTKLLEKMMPYAGFLIPFFAVLSFFFGPKLSDYVNLCDCRYTAPPYYFGAAFSGIFALLLTAKLAALPAVSGSVFSRFWQFCGRRSMLLFSIQSFALYFFVELILRTTGVELKPMEWMPTRLSTFALTTATFALICLIGWPRDCYKRKMEQK</sequence>
<dbReference type="InterPro" id="IPR002656">
    <property type="entry name" value="Acyl_transf_3_dom"/>
</dbReference>
<feature type="transmembrane region" description="Helical" evidence="1">
    <location>
        <begin position="117"/>
        <end position="139"/>
    </location>
</feature>
<keyword evidence="1" id="KW-0812">Transmembrane</keyword>
<evidence type="ECO:0000313" key="3">
    <source>
        <dbReference type="EMBL" id="MEQ2562469.1"/>
    </source>
</evidence>
<feature type="transmembrane region" description="Helical" evidence="1">
    <location>
        <begin position="179"/>
        <end position="197"/>
    </location>
</feature>
<dbReference type="Pfam" id="PF01757">
    <property type="entry name" value="Acyl_transf_3"/>
    <property type="match status" value="1"/>
</dbReference>
<dbReference type="InterPro" id="IPR052734">
    <property type="entry name" value="Nod_factor_acetyltransferase"/>
</dbReference>
<keyword evidence="1" id="KW-0472">Membrane</keyword>
<protein>
    <submittedName>
        <fullName evidence="3">Acyltransferase family protein</fullName>
    </submittedName>
</protein>
<feature type="transmembrane region" description="Helical" evidence="1">
    <location>
        <begin position="206"/>
        <end position="224"/>
    </location>
</feature>
<feature type="transmembrane region" description="Helical" evidence="1">
    <location>
        <begin position="12"/>
        <end position="29"/>
    </location>
</feature>
<feature type="transmembrane region" description="Helical" evidence="1">
    <location>
        <begin position="72"/>
        <end position="92"/>
    </location>
</feature>
<feature type="transmembrane region" description="Helical" evidence="1">
    <location>
        <begin position="151"/>
        <end position="167"/>
    </location>
</feature>
<evidence type="ECO:0000256" key="1">
    <source>
        <dbReference type="SAM" id="Phobius"/>
    </source>
</evidence>
<dbReference type="PANTHER" id="PTHR37312:SF1">
    <property type="entry name" value="MEMBRANE-BOUND ACYLTRANSFERASE YKRP-RELATED"/>
    <property type="match status" value="1"/>
</dbReference>
<feature type="domain" description="Acyltransferase 3" evidence="2">
    <location>
        <begin position="8"/>
        <end position="337"/>
    </location>
</feature>
<feature type="transmembrane region" description="Helical" evidence="1">
    <location>
        <begin position="323"/>
        <end position="340"/>
    </location>
</feature>
<evidence type="ECO:0000313" key="4">
    <source>
        <dbReference type="Proteomes" id="UP001437460"/>
    </source>
</evidence>
<feature type="transmembrane region" description="Helical" evidence="1">
    <location>
        <begin position="244"/>
        <end position="264"/>
    </location>
</feature>
<dbReference type="PANTHER" id="PTHR37312">
    <property type="entry name" value="MEMBRANE-BOUND ACYLTRANSFERASE YKRP-RELATED"/>
    <property type="match status" value="1"/>
</dbReference>
<accession>A0ABV1HK12</accession>
<dbReference type="EMBL" id="JBBMFJ010000006">
    <property type="protein sequence ID" value="MEQ2562469.1"/>
    <property type="molecule type" value="Genomic_DNA"/>
</dbReference>
<keyword evidence="4" id="KW-1185">Reference proteome</keyword>
<dbReference type="RefSeq" id="WP_177291452.1">
    <property type="nucleotide sequence ID" value="NZ_JBBMFJ010000006.1"/>
</dbReference>
<proteinExistence type="predicted"/>
<reference evidence="3 4" key="1">
    <citation type="submission" date="2024-03" db="EMBL/GenBank/DDBJ databases">
        <title>Human intestinal bacterial collection.</title>
        <authorList>
            <person name="Pauvert C."/>
            <person name="Hitch T.C.A."/>
            <person name="Clavel T."/>
        </authorList>
    </citation>
    <scope>NUCLEOTIDE SEQUENCE [LARGE SCALE GENOMIC DNA]</scope>
    <source>
        <strain evidence="3 4">CLA-AP-H27</strain>
    </source>
</reference>
<keyword evidence="1" id="KW-1133">Transmembrane helix</keyword>
<keyword evidence="3" id="KW-0012">Acyltransferase</keyword>
<comment type="caution">
    <text evidence="3">The sequence shown here is derived from an EMBL/GenBank/DDBJ whole genome shotgun (WGS) entry which is preliminary data.</text>
</comment>
<keyword evidence="3" id="KW-0808">Transferase</keyword>
<gene>
    <name evidence="3" type="ORF">WMO41_04725</name>
</gene>
<dbReference type="Proteomes" id="UP001437460">
    <property type="component" value="Unassembled WGS sequence"/>
</dbReference>